<comment type="caution">
    <text evidence="1">The sequence shown here is derived from an EMBL/GenBank/DDBJ whole genome shotgun (WGS) entry which is preliminary data.</text>
</comment>
<reference evidence="1 2" key="1">
    <citation type="submission" date="2018-08" db="EMBL/GenBank/DDBJ databases">
        <title>Genome and evolution of the arbuscular mycorrhizal fungus Diversispora epigaea (formerly Glomus versiforme) and its bacterial endosymbionts.</title>
        <authorList>
            <person name="Sun X."/>
            <person name="Fei Z."/>
            <person name="Harrison M."/>
        </authorList>
    </citation>
    <scope>NUCLEOTIDE SEQUENCE [LARGE SCALE GENOMIC DNA]</scope>
    <source>
        <strain evidence="1 2">IT104</strain>
    </source>
</reference>
<sequence>MKVFGTNNFRKYYVYVGGKINYLPTRNSTYLTSKINDKYNLTFLDNIIKSDAETMTIHVPKIDFGFLKLRDGKINYLPTRNSTYLTSKINDKYNLTFLDNIIKSDAETMTIHVPKIDFGFLKQKLQRYKNLIAYMDSSLRKIKFTQLRNVNFDQ</sequence>
<dbReference type="Proteomes" id="UP000266861">
    <property type="component" value="Unassembled WGS sequence"/>
</dbReference>
<dbReference type="AlphaFoldDB" id="A0A397G392"/>
<proteinExistence type="predicted"/>
<gene>
    <name evidence="1" type="ORF">Glove_691g9</name>
</gene>
<protein>
    <submittedName>
        <fullName evidence="1">Uncharacterized protein</fullName>
    </submittedName>
</protein>
<keyword evidence="2" id="KW-1185">Reference proteome</keyword>
<organism evidence="1 2">
    <name type="scientific">Diversispora epigaea</name>
    <dbReference type="NCBI Taxonomy" id="1348612"/>
    <lineage>
        <taxon>Eukaryota</taxon>
        <taxon>Fungi</taxon>
        <taxon>Fungi incertae sedis</taxon>
        <taxon>Mucoromycota</taxon>
        <taxon>Glomeromycotina</taxon>
        <taxon>Glomeromycetes</taxon>
        <taxon>Diversisporales</taxon>
        <taxon>Diversisporaceae</taxon>
        <taxon>Diversispora</taxon>
    </lineage>
</organism>
<evidence type="ECO:0000313" key="2">
    <source>
        <dbReference type="Proteomes" id="UP000266861"/>
    </source>
</evidence>
<accession>A0A397G392</accession>
<dbReference type="EMBL" id="PQFF01000556">
    <property type="protein sequence ID" value="RHZ45097.1"/>
    <property type="molecule type" value="Genomic_DNA"/>
</dbReference>
<evidence type="ECO:0000313" key="1">
    <source>
        <dbReference type="EMBL" id="RHZ45097.1"/>
    </source>
</evidence>
<name>A0A397G392_9GLOM</name>